<organism evidence="1 2">
    <name type="scientific">Staphylococcus simulans UMC-CNS-990</name>
    <dbReference type="NCBI Taxonomy" id="1405498"/>
    <lineage>
        <taxon>Bacteria</taxon>
        <taxon>Bacillati</taxon>
        <taxon>Bacillota</taxon>
        <taxon>Bacilli</taxon>
        <taxon>Bacillales</taxon>
        <taxon>Staphylococcaceae</taxon>
        <taxon>Staphylococcus</taxon>
    </lineage>
</organism>
<dbReference type="RefSeq" id="WP_002481340.1">
    <property type="nucleotide sequence ID" value="NZ_AXDY01000018.1"/>
</dbReference>
<dbReference type="Proteomes" id="UP000017131">
    <property type="component" value="Unassembled WGS sequence"/>
</dbReference>
<evidence type="ECO:0000313" key="1">
    <source>
        <dbReference type="EMBL" id="ERS92255.1"/>
    </source>
</evidence>
<dbReference type="GeneID" id="77332540"/>
<name>A0ABP2YS07_STASI</name>
<protein>
    <submittedName>
        <fullName evidence="1">Uncharacterized protein</fullName>
    </submittedName>
</protein>
<sequence>MYDDKLIDAYEAAEKAYEKKFGEPPGRMFLRQMTLEESLERIEQCIKDNEPLEKFYLDHRYIT</sequence>
<keyword evidence="2" id="KW-1185">Reference proteome</keyword>
<accession>A0ABP2YS07</accession>
<reference evidence="1 2" key="1">
    <citation type="journal article" date="2013" name="Genome Announc.">
        <title>Draft Genome Sequence of Staphylococcus simulans UMC-CNS-990, Isolated from a Case of Chronic Bovine Mastitis.</title>
        <authorList>
            <person name="Calcutt M.J."/>
            <person name="Foecking M.F."/>
            <person name="Hsieh H.Y."/>
            <person name="Perry J."/>
            <person name="Stewart G.C."/>
            <person name="Middleton J.R."/>
        </authorList>
    </citation>
    <scope>NUCLEOTIDE SEQUENCE [LARGE SCALE GENOMIC DNA]</scope>
    <source>
        <strain evidence="1 2">UMC-CNS-990</strain>
    </source>
</reference>
<dbReference type="EMBL" id="AXDY01000018">
    <property type="protein sequence ID" value="ERS92255.1"/>
    <property type="molecule type" value="Genomic_DNA"/>
</dbReference>
<evidence type="ECO:0000313" key="2">
    <source>
        <dbReference type="Proteomes" id="UP000017131"/>
    </source>
</evidence>
<comment type="caution">
    <text evidence="1">The sequence shown here is derived from an EMBL/GenBank/DDBJ whole genome shotgun (WGS) entry which is preliminary data.</text>
</comment>
<gene>
    <name evidence="1" type="ORF">SSIM_13355</name>
</gene>
<proteinExistence type="predicted"/>